<keyword evidence="1" id="KW-1133">Transmembrane helix</keyword>
<dbReference type="Gramene" id="CDX68910">
    <property type="protein sequence ID" value="CDX68910"/>
    <property type="gene ID" value="GSBRNA2T00130644001"/>
</dbReference>
<evidence type="ECO:0000313" key="4">
    <source>
        <dbReference type="Proteomes" id="UP000824890"/>
    </source>
</evidence>
<protein>
    <submittedName>
        <fullName evidence="2">(rape) hypothetical protein</fullName>
    </submittedName>
</protein>
<gene>
    <name evidence="2" type="ORF">DARMORV10_C01P05900.1</name>
    <name evidence="3" type="ORF">HID58_040459</name>
</gene>
<dbReference type="OMA" id="HEWHMAK"/>
<keyword evidence="1" id="KW-0472">Membrane</keyword>
<dbReference type="Proteomes" id="UP000824890">
    <property type="component" value="Unassembled WGS sequence"/>
</dbReference>
<dbReference type="EMBL" id="JAGKQM010000011">
    <property type="protein sequence ID" value="KAH0900956.1"/>
    <property type="molecule type" value="Genomic_DNA"/>
</dbReference>
<name>A0A816R9H9_BRANA</name>
<dbReference type="AlphaFoldDB" id="A0A816R9H9"/>
<keyword evidence="1" id="KW-0812">Transmembrane</keyword>
<reference evidence="2" key="1">
    <citation type="submission" date="2021-01" db="EMBL/GenBank/DDBJ databases">
        <authorList>
            <consortium name="Genoscope - CEA"/>
            <person name="William W."/>
        </authorList>
    </citation>
    <scope>NUCLEOTIDE SEQUENCE</scope>
</reference>
<feature type="transmembrane region" description="Helical" evidence="1">
    <location>
        <begin position="121"/>
        <end position="142"/>
    </location>
</feature>
<accession>A0A816R9H9</accession>
<evidence type="ECO:0000256" key="1">
    <source>
        <dbReference type="SAM" id="Phobius"/>
    </source>
</evidence>
<proteinExistence type="predicted"/>
<dbReference type="EMBL" id="HG994365">
    <property type="protein sequence ID" value="CAF2068246.1"/>
    <property type="molecule type" value="Genomic_DNA"/>
</dbReference>
<sequence length="207" mass="23078">MNQMRATLMKKMRRTAMNQVPLANFRGRGFSSGSTGSSKSDTADPVTWFKVFRGVASRFLFNRLVSRCENNPVTARRLCSFVNKTEGWKASLNNYSSGSGGSKMVEFLSQDKSMVRSACQVFCNTYTGTFVATALALGWLGFNQSVRVFDKKEAEESVERVDARLSGLSRKVDVLDHEWHMAKLYAVQQMVSTECNAFVSSLGIIFS</sequence>
<dbReference type="Proteomes" id="UP001295469">
    <property type="component" value="Chromosome C01"/>
</dbReference>
<evidence type="ECO:0000313" key="2">
    <source>
        <dbReference type="EMBL" id="CAF2068246.1"/>
    </source>
</evidence>
<keyword evidence="4" id="KW-1185">Reference proteome</keyword>
<organism evidence="2">
    <name type="scientific">Brassica napus</name>
    <name type="common">Rape</name>
    <dbReference type="NCBI Taxonomy" id="3708"/>
    <lineage>
        <taxon>Eukaryota</taxon>
        <taxon>Viridiplantae</taxon>
        <taxon>Streptophyta</taxon>
        <taxon>Embryophyta</taxon>
        <taxon>Tracheophyta</taxon>
        <taxon>Spermatophyta</taxon>
        <taxon>Magnoliopsida</taxon>
        <taxon>eudicotyledons</taxon>
        <taxon>Gunneridae</taxon>
        <taxon>Pentapetalae</taxon>
        <taxon>rosids</taxon>
        <taxon>malvids</taxon>
        <taxon>Brassicales</taxon>
        <taxon>Brassicaceae</taxon>
        <taxon>Brassiceae</taxon>
        <taxon>Brassica</taxon>
    </lineage>
</organism>
<evidence type="ECO:0000313" key="3">
    <source>
        <dbReference type="EMBL" id="KAH0900956.1"/>
    </source>
</evidence>
<reference evidence="3 4" key="2">
    <citation type="submission" date="2021-05" db="EMBL/GenBank/DDBJ databases">
        <title>Genome Assembly of Synthetic Allotetraploid Brassica napus Reveals Homoeologous Exchanges between Subgenomes.</title>
        <authorList>
            <person name="Davis J.T."/>
        </authorList>
    </citation>
    <scope>NUCLEOTIDE SEQUENCE [LARGE SCALE GENOMIC DNA]</scope>
    <source>
        <strain evidence="4">cv. Da-Ae</strain>
        <tissue evidence="3">Seedling</tissue>
    </source>
</reference>